<keyword evidence="3 5" id="KW-1133">Transmembrane helix</keyword>
<protein>
    <submittedName>
        <fullName evidence="6">DoxX family protein</fullName>
    </submittedName>
</protein>
<evidence type="ECO:0000256" key="1">
    <source>
        <dbReference type="ARBA" id="ARBA00004141"/>
    </source>
</evidence>
<evidence type="ECO:0000256" key="4">
    <source>
        <dbReference type="ARBA" id="ARBA00023136"/>
    </source>
</evidence>
<evidence type="ECO:0000256" key="3">
    <source>
        <dbReference type="ARBA" id="ARBA00022989"/>
    </source>
</evidence>
<evidence type="ECO:0000256" key="2">
    <source>
        <dbReference type="ARBA" id="ARBA00022692"/>
    </source>
</evidence>
<evidence type="ECO:0000256" key="5">
    <source>
        <dbReference type="SAM" id="Phobius"/>
    </source>
</evidence>
<dbReference type="EMBL" id="JBHEZX010000002">
    <property type="protein sequence ID" value="MFC1408913.1"/>
    <property type="molecule type" value="Genomic_DNA"/>
</dbReference>
<feature type="transmembrane region" description="Helical" evidence="5">
    <location>
        <begin position="69"/>
        <end position="87"/>
    </location>
</feature>
<evidence type="ECO:0000313" key="7">
    <source>
        <dbReference type="EMBL" id="MFC1436097.1"/>
    </source>
</evidence>
<feature type="transmembrane region" description="Helical" evidence="5">
    <location>
        <begin position="29"/>
        <end position="49"/>
    </location>
</feature>
<keyword evidence="4 5" id="KW-0472">Membrane</keyword>
<sequence>MTQTQIPVTSATSTTITLANATTRRRSTVAVWCLRILLALFFAGASALPKLLAMGPAVSSFDSIGIGHWFMYLVGSLELAGAVGLLLRPLARTAALCLIALLAGAFATQLVVFHGANAATPLILMVPLAVIARYHRR</sequence>
<comment type="subcellular location">
    <subcellularLocation>
        <location evidence="1">Membrane</location>
        <topology evidence="1">Multi-pass membrane protein</topology>
    </subcellularLocation>
</comment>
<feature type="transmembrane region" description="Helical" evidence="5">
    <location>
        <begin position="118"/>
        <end position="135"/>
    </location>
</feature>
<keyword evidence="2 5" id="KW-0812">Transmembrane</keyword>
<accession>A0ABV6V5H1</accession>
<dbReference type="RefSeq" id="WP_380503617.1">
    <property type="nucleotide sequence ID" value="NZ_JBHEZX010000002.1"/>
</dbReference>
<proteinExistence type="predicted"/>
<gene>
    <name evidence="7" type="ORF">ACEZDB_36230</name>
    <name evidence="6" type="ORF">ACEZDG_06425</name>
</gene>
<dbReference type="Pfam" id="PF13564">
    <property type="entry name" value="DoxX_2"/>
    <property type="match status" value="1"/>
</dbReference>
<dbReference type="Proteomes" id="UP001592530">
    <property type="component" value="Unassembled WGS sequence"/>
</dbReference>
<evidence type="ECO:0000313" key="8">
    <source>
        <dbReference type="Proteomes" id="UP001592530"/>
    </source>
</evidence>
<dbReference type="InterPro" id="IPR032808">
    <property type="entry name" value="DoxX"/>
</dbReference>
<reference evidence="8 9" key="1">
    <citation type="submission" date="2024-09" db="EMBL/GenBank/DDBJ databases">
        <authorList>
            <person name="Lee S.D."/>
        </authorList>
    </citation>
    <scope>NUCLEOTIDE SEQUENCE [LARGE SCALE GENOMIC DNA]</scope>
    <source>
        <strain evidence="6 9">N1-1</strain>
        <strain evidence="7 8">N1-3</strain>
    </source>
</reference>
<evidence type="ECO:0000313" key="6">
    <source>
        <dbReference type="EMBL" id="MFC1408913.1"/>
    </source>
</evidence>
<name>A0ABV6V5H1_9ACTN</name>
<dbReference type="Proteomes" id="UP001592582">
    <property type="component" value="Unassembled WGS sequence"/>
</dbReference>
<keyword evidence="9" id="KW-1185">Reference proteome</keyword>
<organism evidence="6 9">
    <name type="scientific">Streptacidiphilus alkalitolerans</name>
    <dbReference type="NCBI Taxonomy" id="3342712"/>
    <lineage>
        <taxon>Bacteria</taxon>
        <taxon>Bacillati</taxon>
        <taxon>Actinomycetota</taxon>
        <taxon>Actinomycetes</taxon>
        <taxon>Kitasatosporales</taxon>
        <taxon>Streptomycetaceae</taxon>
        <taxon>Streptacidiphilus</taxon>
    </lineage>
</organism>
<dbReference type="EMBL" id="JBHEZY010000025">
    <property type="protein sequence ID" value="MFC1436097.1"/>
    <property type="molecule type" value="Genomic_DNA"/>
</dbReference>
<evidence type="ECO:0000313" key="9">
    <source>
        <dbReference type="Proteomes" id="UP001592582"/>
    </source>
</evidence>
<feature type="transmembrane region" description="Helical" evidence="5">
    <location>
        <begin position="94"/>
        <end position="112"/>
    </location>
</feature>
<comment type="caution">
    <text evidence="6">The sequence shown here is derived from an EMBL/GenBank/DDBJ whole genome shotgun (WGS) entry which is preliminary data.</text>
</comment>